<evidence type="ECO:0000256" key="1">
    <source>
        <dbReference type="ARBA" id="ARBA00004141"/>
    </source>
</evidence>
<feature type="transmembrane region" description="Helical" evidence="12">
    <location>
        <begin position="907"/>
        <end position="927"/>
    </location>
</feature>
<feature type="transmembrane region" description="Helical" evidence="12">
    <location>
        <begin position="723"/>
        <end position="748"/>
    </location>
</feature>
<dbReference type="PROSITE" id="PS50893">
    <property type="entry name" value="ABC_TRANSPORTER_2"/>
    <property type="match status" value="2"/>
</dbReference>
<feature type="transmembrane region" description="Helical" evidence="12">
    <location>
        <begin position="258"/>
        <end position="280"/>
    </location>
</feature>
<feature type="domain" description="ABC transmembrane type-1" evidence="14">
    <location>
        <begin position="681"/>
        <end position="968"/>
    </location>
</feature>
<dbReference type="PANTHER" id="PTHR43394:SF1">
    <property type="entry name" value="ATP-BINDING CASSETTE SUB-FAMILY B MEMBER 10, MITOCHONDRIAL"/>
    <property type="match status" value="1"/>
</dbReference>
<feature type="transmembrane region" description="Helical" evidence="12">
    <location>
        <begin position="184"/>
        <end position="204"/>
    </location>
</feature>
<dbReference type="GO" id="GO:0005743">
    <property type="term" value="C:mitochondrial inner membrane"/>
    <property type="evidence" value="ECO:0007669"/>
    <property type="project" value="TreeGrafter"/>
</dbReference>
<evidence type="ECO:0000256" key="3">
    <source>
        <dbReference type="ARBA" id="ARBA00022448"/>
    </source>
</evidence>
<name>A0A2C5YW91_9HYPO</name>
<evidence type="ECO:0000256" key="11">
    <source>
        <dbReference type="SAM" id="MobiDB-lite"/>
    </source>
</evidence>
<keyword evidence="16" id="KW-1185">Reference proteome</keyword>
<dbReference type="GO" id="GO:0005524">
    <property type="term" value="F:ATP binding"/>
    <property type="evidence" value="ECO:0007669"/>
    <property type="project" value="UniProtKB-KW"/>
</dbReference>
<dbReference type="InterPro" id="IPR027417">
    <property type="entry name" value="P-loop_NTPase"/>
</dbReference>
<feature type="domain" description="ABC transporter" evidence="13">
    <location>
        <begin position="365"/>
        <end position="607"/>
    </location>
</feature>
<dbReference type="PANTHER" id="PTHR43394">
    <property type="entry name" value="ATP-DEPENDENT PERMEASE MDL1, MITOCHONDRIAL"/>
    <property type="match status" value="1"/>
</dbReference>
<organism evidence="15 16">
    <name type="scientific">Ophiocordyceps australis</name>
    <dbReference type="NCBI Taxonomy" id="1399860"/>
    <lineage>
        <taxon>Eukaryota</taxon>
        <taxon>Fungi</taxon>
        <taxon>Dikarya</taxon>
        <taxon>Ascomycota</taxon>
        <taxon>Pezizomycotina</taxon>
        <taxon>Sordariomycetes</taxon>
        <taxon>Hypocreomycetidae</taxon>
        <taxon>Hypocreales</taxon>
        <taxon>Ophiocordycipitaceae</taxon>
        <taxon>Ophiocordyceps</taxon>
    </lineage>
</organism>
<dbReference type="InterPro" id="IPR039421">
    <property type="entry name" value="Type_1_exporter"/>
</dbReference>
<feature type="transmembrane region" description="Helical" evidence="12">
    <location>
        <begin position="797"/>
        <end position="819"/>
    </location>
</feature>
<gene>
    <name evidence="15" type="ORF">CDD82_6284</name>
</gene>
<protein>
    <submittedName>
        <fullName evidence="15">Uncharacterized protein</fullName>
    </submittedName>
</protein>
<keyword evidence="5" id="KW-0677">Repeat</keyword>
<dbReference type="GO" id="GO:0016887">
    <property type="term" value="F:ATP hydrolysis activity"/>
    <property type="evidence" value="ECO:0007669"/>
    <property type="project" value="InterPro"/>
</dbReference>
<comment type="caution">
    <text evidence="15">The sequence shown here is derived from an EMBL/GenBank/DDBJ whole genome shotgun (WGS) entry which is preliminary data.</text>
</comment>
<proteinExistence type="inferred from homology"/>
<feature type="domain" description="ABC transmembrane type-1" evidence="14">
    <location>
        <begin position="44"/>
        <end position="329"/>
    </location>
</feature>
<dbReference type="InterPro" id="IPR003593">
    <property type="entry name" value="AAA+_ATPase"/>
</dbReference>
<comment type="similarity">
    <text evidence="2">Belongs to the ABC transporter superfamily. ABCB family. Multidrug resistance exporter (TC 3.A.1.201) subfamily.</text>
</comment>
<feature type="transmembrane region" description="Helical" evidence="12">
    <location>
        <begin position="40"/>
        <end position="60"/>
    </location>
</feature>
<dbReference type="GO" id="GO:0015421">
    <property type="term" value="F:ABC-type oligopeptide transporter activity"/>
    <property type="evidence" value="ECO:0007669"/>
    <property type="project" value="TreeGrafter"/>
</dbReference>
<feature type="transmembrane region" description="Helical" evidence="12">
    <location>
        <begin position="300"/>
        <end position="320"/>
    </location>
</feature>
<dbReference type="SMART" id="SM00382">
    <property type="entry name" value="AAA"/>
    <property type="match status" value="2"/>
</dbReference>
<dbReference type="Gene3D" id="3.40.50.300">
    <property type="entry name" value="P-loop containing nucleotide triphosphate hydrolases"/>
    <property type="match status" value="2"/>
</dbReference>
<accession>A0A2C5YW91</accession>
<dbReference type="FunFam" id="3.40.50.300:FF:000913">
    <property type="entry name" value="ABC multidrug transporter SitT"/>
    <property type="match status" value="1"/>
</dbReference>
<dbReference type="SUPFAM" id="SSF52540">
    <property type="entry name" value="P-loop containing nucleoside triphosphate hydrolases"/>
    <property type="match status" value="2"/>
</dbReference>
<dbReference type="FunFam" id="3.40.50.300:FF:000240">
    <property type="entry name" value="ABC transporter B family member 20"/>
    <property type="match status" value="1"/>
</dbReference>
<evidence type="ECO:0000256" key="2">
    <source>
        <dbReference type="ARBA" id="ARBA00007577"/>
    </source>
</evidence>
<dbReference type="Pfam" id="PF00664">
    <property type="entry name" value="ABC_membrane"/>
    <property type="match status" value="2"/>
</dbReference>
<evidence type="ECO:0000313" key="15">
    <source>
        <dbReference type="EMBL" id="PHH71893.1"/>
    </source>
</evidence>
<dbReference type="GO" id="GO:0090374">
    <property type="term" value="P:oligopeptide export from mitochondrion"/>
    <property type="evidence" value="ECO:0007669"/>
    <property type="project" value="TreeGrafter"/>
</dbReference>
<dbReference type="SUPFAM" id="SSF90123">
    <property type="entry name" value="ABC transporter transmembrane region"/>
    <property type="match status" value="2"/>
</dbReference>
<evidence type="ECO:0000256" key="4">
    <source>
        <dbReference type="ARBA" id="ARBA00022692"/>
    </source>
</evidence>
<dbReference type="Gene3D" id="1.20.1560.10">
    <property type="entry name" value="ABC transporter type 1, transmembrane domain"/>
    <property type="match status" value="2"/>
</dbReference>
<dbReference type="PROSITE" id="PS50929">
    <property type="entry name" value="ABC_TM1F"/>
    <property type="match status" value="2"/>
</dbReference>
<feature type="transmembrane region" description="Helical" evidence="12">
    <location>
        <begin position="91"/>
        <end position="112"/>
    </location>
</feature>
<keyword evidence="9 12" id="KW-0472">Membrane</keyword>
<dbReference type="Pfam" id="PF00005">
    <property type="entry name" value="ABC_tran"/>
    <property type="match status" value="2"/>
</dbReference>
<dbReference type="CDD" id="cd18577">
    <property type="entry name" value="ABC_6TM_Pgp_ABCB1_D1_like"/>
    <property type="match status" value="1"/>
</dbReference>
<dbReference type="CDD" id="cd18578">
    <property type="entry name" value="ABC_6TM_Pgp_ABCB1_D2_like"/>
    <property type="match status" value="1"/>
</dbReference>
<evidence type="ECO:0000256" key="10">
    <source>
        <dbReference type="ARBA" id="ARBA00023180"/>
    </source>
</evidence>
<dbReference type="EMBL" id="NJEU01000634">
    <property type="protein sequence ID" value="PHH71893.1"/>
    <property type="molecule type" value="Genomic_DNA"/>
</dbReference>
<keyword evidence="10" id="KW-0325">Glycoprotein</keyword>
<dbReference type="PROSITE" id="PS00211">
    <property type="entry name" value="ABC_TRANSPORTER_1"/>
    <property type="match status" value="2"/>
</dbReference>
<dbReference type="InterPro" id="IPR003439">
    <property type="entry name" value="ABC_transporter-like_ATP-bd"/>
</dbReference>
<sequence>MDKLDTAAQLKEKEILDQQLLLPDATQPLRLYRYASRHDVVLLLVSTVAALVAGLLHPTAPIVNAHLVKLLADAQNQQNASPSPINQFALYYLYIFFLSLASWTIATCGFAHTAGRITRRIKADYFSATLRQNLAIFDAHGSQDILSHLTSNTVQDALSSKLAISIAALGNLSGTIAVCFALDWMLGCILSWSFVLGTLVLVYGGRATARFTASSLNASSAGSAVVEEALWDIKTTTALGLQRRVHNMYMRHVQTASWYAFIFKALNSSMISLCAASGYINVALGFWLGSRRLTDGITPFTSLVAIAIVLKSAAFVVLNIGSNLEAFNMAIAALTRISSITERKSPIDIDEGHIPEKVHGSIALRHVKHIYPHRQAATVLNDLSISFPAGKTVAIVGPSGSGKSSIASLMLRFYNPVAGDITFDGQRIETLNLRWLRQQMHLVSQEPFLFNTTVYQNIAHGLDASQWHHVDEQEKRRLVYEAARVAQAHDFIEALPLGYDTPIGSRASRLSGGQAQRVAIARAIVSQPRVLIFDEATSALDGETEARLMASLEKNCVNCTKIIIAHRLSTIRGADEIVVLRAGQVAEQGTHRQLMASRSLYFHLVQAQSQEGDLQLEMTETSDSVLDKDSFNGSVDEVDEEKQDTPLLVPEPDEDNDSKSTLALIRLGWTLNRPELNWVMVGLVSSLVAGFEEPASAILFGKSFVSISQPLSAMEQIRSETGLYSLLFVALAVAMFILLGAQGLIFAWTSEKMINRVRSMALESILRMEISLFDQKKHSAGSLSSFLSTSVNDLGGISGSALSNMLLCASTAACGIVTAMVFGWKLTLLCLALYPALAASGYFGDWLMGEFETHAELSHEAAEVASESLSGVGTIAALTMQDKATRQFVSAMDATVMRALAANVQTSLIYAMAQAIYYAGMSLTFWYGGKLVTRHEYSLDQFVVVQSSMLMGAYSTGLVFSWTPSIAKAKQACATLTRLTGQESSIDPLDESTDEGCVSPRGQIDFDSVTFYYPLRRDRAALKDVTFCIRAGSKVAFVGPTGSGKSSIISMIERFYDPAQGEIRLDGKPLVSLNVAKHRRHVGFVGQQAALYNGTVKTNLLLGLDEDDESARPSDAAVEEACRQADIYDFVQALPDGFDTIVGNRGTQLSVGQKQRLALARALLRQPAILLLDEATSALDAQSEARVHQGLKRAKGTRTTVVVTHRLSTVTDADCIYFVEQGAVVETGTHSELLGRRERYWELWARSRGGDEESG</sequence>
<evidence type="ECO:0000256" key="9">
    <source>
        <dbReference type="ARBA" id="ARBA00023136"/>
    </source>
</evidence>
<reference evidence="15 16" key="1">
    <citation type="submission" date="2017-06" db="EMBL/GenBank/DDBJ databases">
        <title>Ant-infecting Ophiocordyceps genomes reveal a high diversity of potential behavioral manipulation genes and a possible major role for enterotoxins.</title>
        <authorList>
            <person name="De Bekker C."/>
            <person name="Evans H.C."/>
            <person name="Brachmann A."/>
            <person name="Hughes D.P."/>
        </authorList>
    </citation>
    <scope>NUCLEOTIDE SEQUENCE [LARGE SCALE GENOMIC DNA]</scope>
    <source>
        <strain evidence="15 16">1348a</strain>
    </source>
</reference>
<evidence type="ECO:0000313" key="16">
    <source>
        <dbReference type="Proteomes" id="UP000224854"/>
    </source>
</evidence>
<evidence type="ECO:0000256" key="6">
    <source>
        <dbReference type="ARBA" id="ARBA00022741"/>
    </source>
</evidence>
<evidence type="ECO:0000259" key="13">
    <source>
        <dbReference type="PROSITE" id="PS50893"/>
    </source>
</evidence>
<keyword evidence="3" id="KW-0813">Transport</keyword>
<keyword evidence="7" id="KW-0067">ATP-binding</keyword>
<evidence type="ECO:0000256" key="8">
    <source>
        <dbReference type="ARBA" id="ARBA00022989"/>
    </source>
</evidence>
<dbReference type="InterPro" id="IPR036640">
    <property type="entry name" value="ABC1_TM_sf"/>
</dbReference>
<feature type="transmembrane region" description="Helical" evidence="12">
    <location>
        <begin position="939"/>
        <end position="962"/>
    </location>
</feature>
<keyword evidence="8 12" id="KW-1133">Transmembrane helix</keyword>
<dbReference type="InterPro" id="IPR017871">
    <property type="entry name" value="ABC_transporter-like_CS"/>
</dbReference>
<evidence type="ECO:0000256" key="7">
    <source>
        <dbReference type="ARBA" id="ARBA00022840"/>
    </source>
</evidence>
<feature type="transmembrane region" description="Helical" evidence="12">
    <location>
        <begin position="162"/>
        <end position="178"/>
    </location>
</feature>
<dbReference type="OrthoDB" id="6500128at2759"/>
<feature type="transmembrane region" description="Helical" evidence="12">
    <location>
        <begin position="826"/>
        <end position="844"/>
    </location>
</feature>
<evidence type="ECO:0000256" key="12">
    <source>
        <dbReference type="SAM" id="Phobius"/>
    </source>
</evidence>
<dbReference type="AlphaFoldDB" id="A0A2C5YW91"/>
<comment type="subcellular location">
    <subcellularLocation>
        <location evidence="1">Membrane</location>
        <topology evidence="1">Multi-pass membrane protein</topology>
    </subcellularLocation>
</comment>
<dbReference type="Proteomes" id="UP000224854">
    <property type="component" value="Unassembled WGS sequence"/>
</dbReference>
<evidence type="ECO:0000259" key="14">
    <source>
        <dbReference type="PROSITE" id="PS50929"/>
    </source>
</evidence>
<feature type="region of interest" description="Disordered" evidence="11">
    <location>
        <begin position="627"/>
        <end position="655"/>
    </location>
</feature>
<evidence type="ECO:0000256" key="5">
    <source>
        <dbReference type="ARBA" id="ARBA00022737"/>
    </source>
</evidence>
<keyword evidence="6" id="KW-0547">Nucleotide-binding</keyword>
<dbReference type="InterPro" id="IPR011527">
    <property type="entry name" value="ABC1_TM_dom"/>
</dbReference>
<keyword evidence="4 12" id="KW-0812">Transmembrane</keyword>
<feature type="domain" description="ABC transporter" evidence="13">
    <location>
        <begin position="1004"/>
        <end position="1246"/>
    </location>
</feature>